<reference evidence="3 4" key="1">
    <citation type="submission" date="2020-10" db="EMBL/GenBank/DDBJ databases">
        <title>Connecting structure to function with the recovery of over 1000 high-quality activated sludge metagenome-assembled genomes encoding full-length rRNA genes using long-read sequencing.</title>
        <authorList>
            <person name="Singleton C.M."/>
            <person name="Petriglieri F."/>
            <person name="Kristensen J.M."/>
            <person name="Kirkegaard R.H."/>
            <person name="Michaelsen T.Y."/>
            <person name="Andersen M.H."/>
            <person name="Karst S.M."/>
            <person name="Dueholm M.S."/>
            <person name="Nielsen P.H."/>
            <person name="Albertsen M."/>
        </authorList>
    </citation>
    <scope>NUCLEOTIDE SEQUENCE [LARGE SCALE GENOMIC DNA]</scope>
    <source>
        <strain evidence="3">Ribe_18-Q3-R11-54_BAT3C.373</strain>
    </source>
</reference>
<dbReference type="Gene3D" id="2.60.40.680">
    <property type="match status" value="1"/>
</dbReference>
<dbReference type="CDD" id="cd14252">
    <property type="entry name" value="Dockerin_like"/>
    <property type="match status" value="1"/>
</dbReference>
<dbReference type="InterPro" id="IPR003410">
    <property type="entry name" value="HYR_dom"/>
</dbReference>
<evidence type="ECO:0000313" key="4">
    <source>
        <dbReference type="Proteomes" id="UP000808349"/>
    </source>
</evidence>
<name>A0A9D7XGE4_9BACT</name>
<dbReference type="Pfam" id="PF18962">
    <property type="entry name" value="Por_Secre_tail"/>
    <property type="match status" value="1"/>
</dbReference>
<dbReference type="NCBIfam" id="TIGR04183">
    <property type="entry name" value="Por_Secre_tail"/>
    <property type="match status" value="1"/>
</dbReference>
<dbReference type="Gene3D" id="1.10.1330.10">
    <property type="entry name" value="Dockerin domain"/>
    <property type="match status" value="1"/>
</dbReference>
<evidence type="ECO:0000259" key="2">
    <source>
        <dbReference type="PROSITE" id="PS50825"/>
    </source>
</evidence>
<dbReference type="InterPro" id="IPR026444">
    <property type="entry name" value="Secre_tail"/>
</dbReference>
<protein>
    <submittedName>
        <fullName evidence="3">T9SS type A sorting domain-containing protein</fullName>
    </submittedName>
</protein>
<organism evidence="3 4">
    <name type="scientific">Candidatus Defluviibacterium haderslevense</name>
    <dbReference type="NCBI Taxonomy" id="2981993"/>
    <lineage>
        <taxon>Bacteria</taxon>
        <taxon>Pseudomonadati</taxon>
        <taxon>Bacteroidota</taxon>
        <taxon>Saprospiria</taxon>
        <taxon>Saprospirales</taxon>
        <taxon>Saprospiraceae</taxon>
        <taxon>Candidatus Defluviibacterium</taxon>
    </lineage>
</organism>
<dbReference type="Proteomes" id="UP000808349">
    <property type="component" value="Unassembled WGS sequence"/>
</dbReference>
<proteinExistence type="predicted"/>
<dbReference type="PANTHER" id="PTHR24273:SF32">
    <property type="entry name" value="HYALIN"/>
    <property type="match status" value="1"/>
</dbReference>
<evidence type="ECO:0000313" key="3">
    <source>
        <dbReference type="EMBL" id="MBK9719950.1"/>
    </source>
</evidence>
<dbReference type="PANTHER" id="PTHR24273">
    <property type="entry name" value="FI04643P-RELATED"/>
    <property type="match status" value="1"/>
</dbReference>
<dbReference type="GO" id="GO:0000272">
    <property type="term" value="P:polysaccharide catabolic process"/>
    <property type="evidence" value="ECO:0007669"/>
    <property type="project" value="InterPro"/>
</dbReference>
<gene>
    <name evidence="3" type="ORF">IPO85_21060</name>
</gene>
<dbReference type="InterPro" id="IPR036439">
    <property type="entry name" value="Dockerin_dom_sf"/>
</dbReference>
<comment type="caution">
    <text evidence="3">The sequence shown here is derived from an EMBL/GenBank/DDBJ whole genome shotgun (WGS) entry which is preliminary data.</text>
</comment>
<dbReference type="PROSITE" id="PS50825">
    <property type="entry name" value="HYR"/>
    <property type="match status" value="1"/>
</dbReference>
<sequence>MSNLLQKKQLTRSQNSINVLSSIKLLALVLLFLPLHGSLNAQCFTVTKSLLGVAPATSNIPGNIDVTYRIMVVNSNCAIATGVNVSEDLASVANLGTAFVSVVGFPVIAYVSPTANGGIVNTGFTGTAVDPNLLTAIGGAVLFQNDTVIYHLTVQVNPRAAGAPGVLNNTAIVTNILPVATPPSNSNAVALPDCWSNCQLACNNQVQVSVNSFCEAEILSAMILEGESSVCANLGFFQVTLYYNNVLVTMPLNKSFIGKKLKVNVRNIVCNNSCWGNILLEDKTPPVLNCKVRDTFSCATNLNPVSFGFPVNPAFINLSVYPYVVTGLDACGSVTLTFKDSIVKYDCSNSVLSATVYRKWCAKDPGGYETCCIDTIDLQRGTIADIVLPRHYDGQPGNLPALQCNGSWTKFPNGNPDTTATGTGKPSGILCGNIQYDFSDDTLRVCPGTFKLLRRWLIIDWCDPNNRLNFIQLIKVVDDRAPAFIPPATITISTETHSCTGSYIVPVPENLLPNTVNNVNTPYVLENCSGWTYTVRHLAATDPNNCNPAFGAGDTHNVTKLADGRYRVDNMPLGCNWIYYRVCDGCGNCTEGSFDIKVEDKTPPNAVCQQKTVVALTTNGGSGSVRATVPASTFDQGSFDNCAMGRFRARRMNPSSCGSTNFADSVSFCCEDVLASPIRIVLQVIDKANNSSECMVDVIVQDKLPPHISCPRDTVVNCETDISNLNVFGNATATDNCSVVISTRVENNLTACNVGTIKRWFIATDPGGRKDSCFQVITVRDIRPFKGADITWPADITLVGCNNSTSTSITGKPVFANQDHCNQIIANSTDLTFNYVEGVCFKILRKWTVIDWCTYDVRNPVEGVGLWYHTQVIKINNTQAPTFTSSCADRDSCIRENCNVQIRFTASATDDCTMQDELIWTYQLDRDNNGTIDQTGSSRSFLPNTNLTAGTHRITFTVSDQCGNKSTCTYLQTVHDCKLPTPYCLTGIVTVIMPNNGQVTIWAKDFNLASTDNCTPNELLRYSFTSNIADSFKVIRCADLDNGRVDTFDVDMYVFDKENNFDLCHTKLIVQDNQNACPDNLSSGMVSGLIYVSNNNIADLVPVQCQNLVNSEMRESVTTNNGTYAFENLTMQTDYVIKPLLNTDHLKGVSTKDIVKIQKHILGIESLTDPYKLIAADVNISKSITAKDISDIRKLILGVTPTFQNSPSWTFVDAGFKFDPSNPFDFPNFIKINQMSKPMLENNFVAIKIGDVTGEANTGSLNLVGQRTNEICGFEMELSPVQLDQEIRIPFYTSTSWNEVEGMQLELGFDANVLSFERIESSQIVMDQSNYKANNGSIRMSWSTNVETNIVTTEPVFYLVFTGKINGELNPNVIQLHAQNMAPEFYTNSADANITLLLRNKKASSATYELYQNIPNPFSGKTTIYYRLPADESVKLSIFDLSGKLIESNYLTGKKGVNSAEVNINPSQSGVLYYQLDTKEFIATRKMVVIR</sequence>
<feature type="domain" description="HYR" evidence="2">
    <location>
        <begin position="888"/>
        <end position="976"/>
    </location>
</feature>
<evidence type="ECO:0000256" key="1">
    <source>
        <dbReference type="ARBA" id="ARBA00022737"/>
    </source>
</evidence>
<dbReference type="EMBL" id="JADKFW010000021">
    <property type="protein sequence ID" value="MBK9719950.1"/>
    <property type="molecule type" value="Genomic_DNA"/>
</dbReference>
<accession>A0A9D7XGE4</accession>
<keyword evidence="1" id="KW-0677">Repeat</keyword>